<keyword evidence="3" id="KW-0805">Transcription regulation</keyword>
<reference evidence="13" key="1">
    <citation type="journal article" date="2019" name="Curr. Biol.">
        <title>Genome Sequence of Striga asiatica Provides Insight into the Evolution of Plant Parasitism.</title>
        <authorList>
            <person name="Yoshida S."/>
            <person name="Kim S."/>
            <person name="Wafula E.K."/>
            <person name="Tanskanen J."/>
            <person name="Kim Y.M."/>
            <person name="Honaas L."/>
            <person name="Yang Z."/>
            <person name="Spallek T."/>
            <person name="Conn C.E."/>
            <person name="Ichihashi Y."/>
            <person name="Cheong K."/>
            <person name="Cui S."/>
            <person name="Der J.P."/>
            <person name="Gundlach H."/>
            <person name="Jiao Y."/>
            <person name="Hori C."/>
            <person name="Ishida J.K."/>
            <person name="Kasahara H."/>
            <person name="Kiba T."/>
            <person name="Kim M.S."/>
            <person name="Koo N."/>
            <person name="Laohavisit A."/>
            <person name="Lee Y.H."/>
            <person name="Lumba S."/>
            <person name="McCourt P."/>
            <person name="Mortimer J.C."/>
            <person name="Mutuku J.M."/>
            <person name="Nomura T."/>
            <person name="Sasaki-Sekimoto Y."/>
            <person name="Seto Y."/>
            <person name="Wang Y."/>
            <person name="Wakatake T."/>
            <person name="Sakakibara H."/>
            <person name="Demura T."/>
            <person name="Yamaguchi S."/>
            <person name="Yoneyama K."/>
            <person name="Manabe R.I."/>
            <person name="Nelson D.C."/>
            <person name="Schulman A.H."/>
            <person name="Timko M.P."/>
            <person name="dePamphilis C.W."/>
            <person name="Choi D."/>
            <person name="Shirasu K."/>
        </authorList>
    </citation>
    <scope>NUCLEOTIDE SEQUENCE [LARGE SCALE GENOMIC DNA]</scope>
    <source>
        <strain evidence="13">cv. UVA1</strain>
    </source>
</reference>
<dbReference type="OrthoDB" id="757051at2759"/>
<dbReference type="EMBL" id="BKCP01004849">
    <property type="protein sequence ID" value="GER34126.1"/>
    <property type="molecule type" value="Genomic_DNA"/>
</dbReference>
<keyword evidence="7" id="KW-0539">Nucleus</keyword>
<dbReference type="AlphaFoldDB" id="A0A5A7PN84"/>
<comment type="subcellular location">
    <subcellularLocation>
        <location evidence="1">Nucleus</location>
    </subcellularLocation>
</comment>
<evidence type="ECO:0000259" key="11">
    <source>
        <dbReference type="Pfam" id="PF20452"/>
    </source>
</evidence>
<dbReference type="Proteomes" id="UP000325081">
    <property type="component" value="Unassembled WGS sequence"/>
</dbReference>
<feature type="region of interest" description="Disordered" evidence="8">
    <location>
        <begin position="1"/>
        <end position="20"/>
    </location>
</feature>
<comment type="similarity">
    <text evidence="2">Belongs to the plant ACBP60 protein family.</text>
</comment>
<keyword evidence="13" id="KW-1185">Reference proteome</keyword>
<evidence type="ECO:0000259" key="9">
    <source>
        <dbReference type="Pfam" id="PF07887"/>
    </source>
</evidence>
<dbReference type="Pfam" id="PF07887">
    <property type="entry name" value="Calmodulin_bind"/>
    <property type="match status" value="1"/>
</dbReference>
<evidence type="ECO:0000256" key="2">
    <source>
        <dbReference type="ARBA" id="ARBA00007214"/>
    </source>
</evidence>
<keyword evidence="4" id="KW-0238">DNA-binding</keyword>
<dbReference type="GO" id="GO:0003700">
    <property type="term" value="F:DNA-binding transcription factor activity"/>
    <property type="evidence" value="ECO:0007669"/>
    <property type="project" value="TreeGrafter"/>
</dbReference>
<dbReference type="InterPro" id="IPR046829">
    <property type="entry name" value="Calmod_bind_C"/>
</dbReference>
<gene>
    <name evidence="12" type="ORF">STAS_10308</name>
</gene>
<dbReference type="Pfam" id="PF20451">
    <property type="entry name" value="Calmod_bind_M"/>
    <property type="match status" value="1"/>
</dbReference>
<evidence type="ECO:0000256" key="1">
    <source>
        <dbReference type="ARBA" id="ARBA00004123"/>
    </source>
</evidence>
<feature type="domain" description="Calmodulin binding protein C-terminal" evidence="11">
    <location>
        <begin position="345"/>
        <end position="417"/>
    </location>
</feature>
<dbReference type="GO" id="GO:0005634">
    <property type="term" value="C:nucleus"/>
    <property type="evidence" value="ECO:0007669"/>
    <property type="project" value="UniProtKB-SubCell"/>
</dbReference>
<evidence type="ECO:0000256" key="4">
    <source>
        <dbReference type="ARBA" id="ARBA00023125"/>
    </source>
</evidence>
<evidence type="ECO:0000313" key="13">
    <source>
        <dbReference type="Proteomes" id="UP000325081"/>
    </source>
</evidence>
<proteinExistence type="inferred from homology"/>
<sequence>MAAKRLLDGDEALPNRKQTKTKSSFASVIREVVMVNFLEDFSSTLEPMLRRVVSEEVEKALMSCRHKMLRSAPPLIATSSAPGPQLHLRFSQKLSLPIFTGTKILDAHGGPLQILLIDSQSGPNNTNIPITHDFPIKIELVVLDGDFPNNLSNNNSDDDDNNTVMTWTEEEFEKSVVRERSGRRPLLAARGGSGVDLRSFPMRDGVACLGGGGDIELTDNSSWIRSRRFRLGARVVVARDADGGVVRVREAITEPFVVKDHRGELYKKHHPPTLDDEVWRLEKIGKGGVFHRKLASHGIDTIQDFLKLFTVDSSKLRKILGNGMSEKKWQSTLKHAKTCVMGTKLYRSHGDNCTLTFNPICQLIKAEFNGRVYYENELKDMQTVSTLCLFIPFDPFPLSYIKSLVNDAYAKWSSLEELDGLVHETALLTQGKVLAGHQQLVGVNGGFSSGLVHNYMVIDDVVDRVYTDDWPLSFYSTTDRMTCASYKSTGDIRFSSESSSGSDIL</sequence>
<accession>A0A5A7PN84</accession>
<dbReference type="PANTHER" id="PTHR31713:SF42">
    <property type="entry name" value="PROTEIN SAR DEFICIENT 1"/>
    <property type="match status" value="1"/>
</dbReference>
<dbReference type="InterPro" id="IPR046830">
    <property type="entry name" value="Calmod_bind_M"/>
</dbReference>
<dbReference type="Pfam" id="PF20452">
    <property type="entry name" value="Calmod_bind_C"/>
    <property type="match status" value="1"/>
</dbReference>
<keyword evidence="6" id="KW-0804">Transcription</keyword>
<dbReference type="InterPro" id="IPR012416">
    <property type="entry name" value="CBP60"/>
</dbReference>
<evidence type="ECO:0000256" key="5">
    <source>
        <dbReference type="ARBA" id="ARBA00023159"/>
    </source>
</evidence>
<dbReference type="GO" id="GO:0043565">
    <property type="term" value="F:sequence-specific DNA binding"/>
    <property type="evidence" value="ECO:0007669"/>
    <property type="project" value="TreeGrafter"/>
</dbReference>
<feature type="domain" description="Calmodulin binding protein central" evidence="10">
    <location>
        <begin position="274"/>
        <end position="339"/>
    </location>
</feature>
<name>A0A5A7PN84_STRAF</name>
<comment type="caution">
    <text evidence="12">The sequence shown here is derived from an EMBL/GenBank/DDBJ whole genome shotgun (WGS) entry which is preliminary data.</text>
</comment>
<dbReference type="GO" id="GO:0080142">
    <property type="term" value="P:regulation of salicylic acid biosynthetic process"/>
    <property type="evidence" value="ECO:0007669"/>
    <property type="project" value="TreeGrafter"/>
</dbReference>
<evidence type="ECO:0000256" key="7">
    <source>
        <dbReference type="ARBA" id="ARBA00023242"/>
    </source>
</evidence>
<dbReference type="PANTHER" id="PTHR31713">
    <property type="entry name" value="OS02G0177800 PROTEIN"/>
    <property type="match status" value="1"/>
</dbReference>
<dbReference type="InterPro" id="IPR046831">
    <property type="entry name" value="Calmodulin_bind_N"/>
</dbReference>
<evidence type="ECO:0000256" key="3">
    <source>
        <dbReference type="ARBA" id="ARBA00023015"/>
    </source>
</evidence>
<evidence type="ECO:0000259" key="10">
    <source>
        <dbReference type="Pfam" id="PF20451"/>
    </source>
</evidence>
<dbReference type="GO" id="GO:0005516">
    <property type="term" value="F:calmodulin binding"/>
    <property type="evidence" value="ECO:0007669"/>
    <property type="project" value="InterPro"/>
</dbReference>
<keyword evidence="5" id="KW-0010">Activator</keyword>
<evidence type="ECO:0000256" key="6">
    <source>
        <dbReference type="ARBA" id="ARBA00023163"/>
    </source>
</evidence>
<feature type="domain" description="Calmodulin binding protein-like N-terminal" evidence="9">
    <location>
        <begin position="86"/>
        <end position="261"/>
    </location>
</feature>
<evidence type="ECO:0000313" key="12">
    <source>
        <dbReference type="EMBL" id="GER34126.1"/>
    </source>
</evidence>
<organism evidence="12 13">
    <name type="scientific">Striga asiatica</name>
    <name type="common">Asiatic witchweed</name>
    <name type="synonym">Buchnera asiatica</name>
    <dbReference type="NCBI Taxonomy" id="4170"/>
    <lineage>
        <taxon>Eukaryota</taxon>
        <taxon>Viridiplantae</taxon>
        <taxon>Streptophyta</taxon>
        <taxon>Embryophyta</taxon>
        <taxon>Tracheophyta</taxon>
        <taxon>Spermatophyta</taxon>
        <taxon>Magnoliopsida</taxon>
        <taxon>eudicotyledons</taxon>
        <taxon>Gunneridae</taxon>
        <taxon>Pentapetalae</taxon>
        <taxon>asterids</taxon>
        <taxon>lamiids</taxon>
        <taxon>Lamiales</taxon>
        <taxon>Orobanchaceae</taxon>
        <taxon>Buchnereae</taxon>
        <taxon>Striga</taxon>
    </lineage>
</organism>
<evidence type="ECO:0000256" key="8">
    <source>
        <dbReference type="SAM" id="MobiDB-lite"/>
    </source>
</evidence>
<protein>
    <submittedName>
        <fullName evidence="12">Calmodulin binding protein-like</fullName>
    </submittedName>
</protein>